<accession>A0A0A2M4P5</accession>
<dbReference type="CDD" id="cd02233">
    <property type="entry name" value="cupin_HNL-like"/>
    <property type="match status" value="1"/>
</dbReference>
<evidence type="ECO:0000259" key="2">
    <source>
        <dbReference type="Pfam" id="PF02311"/>
    </source>
</evidence>
<feature type="domain" description="AraC-type arabinose-binding/dimerisation" evidence="2">
    <location>
        <begin position="55"/>
        <end position="116"/>
    </location>
</feature>
<dbReference type="InterPro" id="IPR014710">
    <property type="entry name" value="RmlC-like_jellyroll"/>
</dbReference>
<name>A0A0A2M4P5_9FLAO</name>
<sequence length="142" mass="16218">MSKTMDTSLNQQKGTMDTQRVQVPNSYVTGTAWAQIIVPNNRVYNNMIKNVLFEPGSRMNWHTYPGIQILIVTDGAGYYQERNKPVQLLRNGDGVTVHPGVEHWYGACPDSEFKYIAIINNTNTGYVEWKERVTDEQYTSVL</sequence>
<dbReference type="InterPro" id="IPR011051">
    <property type="entry name" value="RmlC_Cupin_sf"/>
</dbReference>
<proteinExistence type="predicted"/>
<evidence type="ECO:0000313" key="4">
    <source>
        <dbReference type="Proteomes" id="UP000030152"/>
    </source>
</evidence>
<dbReference type="eggNOG" id="COG1917">
    <property type="taxonomic scope" value="Bacteria"/>
</dbReference>
<evidence type="ECO:0000256" key="1">
    <source>
        <dbReference type="ARBA" id="ARBA00023125"/>
    </source>
</evidence>
<dbReference type="SUPFAM" id="SSF51182">
    <property type="entry name" value="RmlC-like cupins"/>
    <property type="match status" value="1"/>
</dbReference>
<dbReference type="STRING" id="1121895.GCA_000378485_03033"/>
<gene>
    <name evidence="3" type="ORF">Q765_10170</name>
</gene>
<dbReference type="PANTHER" id="PTHR43698">
    <property type="entry name" value="RIBD C-TERMINAL DOMAIN CONTAINING PROTEIN"/>
    <property type="match status" value="1"/>
</dbReference>
<dbReference type="Gene3D" id="2.60.120.10">
    <property type="entry name" value="Jelly Rolls"/>
    <property type="match status" value="1"/>
</dbReference>
<reference evidence="3 4" key="1">
    <citation type="submission" date="2013-09" db="EMBL/GenBank/DDBJ databases">
        <authorList>
            <person name="Zeng Z."/>
            <person name="Chen C."/>
        </authorList>
    </citation>
    <scope>NUCLEOTIDE SEQUENCE [LARGE SCALE GENOMIC DNA]</scope>
    <source>
        <strain evidence="3 4">WB 3.3-2</strain>
    </source>
</reference>
<comment type="caution">
    <text evidence="3">The sequence shown here is derived from an EMBL/GenBank/DDBJ whole genome shotgun (WGS) entry which is preliminary data.</text>
</comment>
<keyword evidence="1" id="KW-0238">DNA-binding</keyword>
<keyword evidence="4" id="KW-1185">Reference proteome</keyword>
<evidence type="ECO:0000313" key="3">
    <source>
        <dbReference type="EMBL" id="KGO86581.1"/>
    </source>
</evidence>
<dbReference type="EMBL" id="JRLX01000009">
    <property type="protein sequence ID" value="KGO86581.1"/>
    <property type="molecule type" value="Genomic_DNA"/>
</dbReference>
<dbReference type="GO" id="GO:0006355">
    <property type="term" value="P:regulation of DNA-templated transcription"/>
    <property type="evidence" value="ECO:0007669"/>
    <property type="project" value="InterPro"/>
</dbReference>
<dbReference type="InterPro" id="IPR003313">
    <property type="entry name" value="AraC-bd"/>
</dbReference>
<dbReference type="Pfam" id="PF02311">
    <property type="entry name" value="AraC_binding"/>
    <property type="match status" value="1"/>
</dbReference>
<protein>
    <submittedName>
        <fullName evidence="3">Cupin</fullName>
    </submittedName>
</protein>
<dbReference type="AlphaFoldDB" id="A0A0A2M4P5"/>
<dbReference type="GO" id="GO:0003677">
    <property type="term" value="F:DNA binding"/>
    <property type="evidence" value="ECO:0007669"/>
    <property type="project" value="UniProtKB-KW"/>
</dbReference>
<dbReference type="Proteomes" id="UP000030152">
    <property type="component" value="Unassembled WGS sequence"/>
</dbReference>
<dbReference type="PANTHER" id="PTHR43698:SF1">
    <property type="entry name" value="BLL4564 PROTEIN"/>
    <property type="match status" value="1"/>
</dbReference>
<organism evidence="3 4">
    <name type="scientific">Flavobacterium rivuli WB 3.3-2 = DSM 21788</name>
    <dbReference type="NCBI Taxonomy" id="1121895"/>
    <lineage>
        <taxon>Bacteria</taxon>
        <taxon>Pseudomonadati</taxon>
        <taxon>Bacteroidota</taxon>
        <taxon>Flavobacteriia</taxon>
        <taxon>Flavobacteriales</taxon>
        <taxon>Flavobacteriaceae</taxon>
        <taxon>Flavobacterium</taxon>
    </lineage>
</organism>
<dbReference type="InterPro" id="IPR047263">
    <property type="entry name" value="HNL-like_cupin"/>
</dbReference>